<feature type="domain" description="Galaxin-like repeats" evidence="1">
    <location>
        <begin position="251"/>
        <end position="366"/>
    </location>
</feature>
<reference evidence="2 3" key="1">
    <citation type="submission" date="2022-05" db="EMBL/GenBank/DDBJ databases">
        <authorList>
            <consortium name="Genoscope - CEA"/>
            <person name="William W."/>
        </authorList>
    </citation>
    <scope>NUCLEOTIDE SEQUENCE [LARGE SCALE GENOMIC DNA]</scope>
</reference>
<name>A0AAU9WKK6_9CNID</name>
<dbReference type="Proteomes" id="UP001159428">
    <property type="component" value="Unassembled WGS sequence"/>
</dbReference>
<dbReference type="PANTHER" id="PTHR34490">
    <property type="entry name" value="PROTEIN CBG12054-RELATED"/>
    <property type="match status" value="1"/>
</dbReference>
<dbReference type="EMBL" id="CALNXJ010000016">
    <property type="protein sequence ID" value="CAH3117395.1"/>
    <property type="molecule type" value="Genomic_DNA"/>
</dbReference>
<feature type="domain" description="Galaxin-like repeats" evidence="1">
    <location>
        <begin position="103"/>
        <end position="234"/>
    </location>
</feature>
<evidence type="ECO:0000313" key="3">
    <source>
        <dbReference type="Proteomes" id="UP001159428"/>
    </source>
</evidence>
<accession>A0AAU9WKK6</accession>
<comment type="caution">
    <text evidence="2">The sequence shown here is derived from an EMBL/GenBank/DDBJ whole genome shotgun (WGS) entry which is preliminary data.</text>
</comment>
<dbReference type="InterPro" id="IPR056601">
    <property type="entry name" value="Galaxin_dom"/>
</dbReference>
<dbReference type="InterPro" id="IPR055284">
    <property type="entry name" value="Galaxin-like"/>
</dbReference>
<organism evidence="2 3">
    <name type="scientific">Pocillopora meandrina</name>
    <dbReference type="NCBI Taxonomy" id="46732"/>
    <lineage>
        <taxon>Eukaryota</taxon>
        <taxon>Metazoa</taxon>
        <taxon>Cnidaria</taxon>
        <taxon>Anthozoa</taxon>
        <taxon>Hexacorallia</taxon>
        <taxon>Scleractinia</taxon>
        <taxon>Astrocoeniina</taxon>
        <taxon>Pocilloporidae</taxon>
        <taxon>Pocillopora</taxon>
    </lineage>
</organism>
<dbReference type="Pfam" id="PF24748">
    <property type="entry name" value="Galaxin_repeat"/>
    <property type="match status" value="2"/>
</dbReference>
<gene>
    <name evidence="2" type="ORF">PMEA_00007267</name>
</gene>
<evidence type="ECO:0000259" key="1">
    <source>
        <dbReference type="Pfam" id="PF24748"/>
    </source>
</evidence>
<proteinExistence type="predicted"/>
<keyword evidence="3" id="KW-1185">Reference proteome</keyword>
<dbReference type="AlphaFoldDB" id="A0AAU9WKK6"/>
<sequence>MDKGWSLKSHLNLEAQEKVNCAAETSTSFQQNKGQKKFNVKNHHETDWLCFRHPCVHHFIHSPISYIAMDQCQAWRRPCGLKTIDRRNGREPRSLKEIRYYDRCCRDQYYNSKRQLCCFGNIVLLEKPGDTCCGSRKYNVHTELCCEFTVKKKTVSQNACCGAVPYDSRRYTCCGGTVTPRASSHQHLNSCCGKTYDPRSQVCCGGKIVSTPSISSPACCGSNVYDRNQQICCSNVLFDKPKNPSGIQVGCCGSNIMFTSHQMCCAGKVVGKPQGVQNPRCCGNRVYDSQTQVCCSNRVSNGKVCCGNVGYNPLTHSCCGSMVIKGSSLSTVHGPQRKCCGRTFYDPRFEDCCHGRYSRRRGCCYNNNQWGDSRQKFRQLCRDDY</sequence>
<evidence type="ECO:0000313" key="2">
    <source>
        <dbReference type="EMBL" id="CAH3117395.1"/>
    </source>
</evidence>
<protein>
    <recommendedName>
        <fullName evidence="1">Galaxin-like repeats domain-containing protein</fullName>
    </recommendedName>
</protein>